<dbReference type="EMBL" id="BSDI01000124">
    <property type="protein sequence ID" value="GLI03959.1"/>
    <property type="molecule type" value="Genomic_DNA"/>
</dbReference>
<keyword evidence="2" id="KW-1185">Reference proteome</keyword>
<accession>A0ABQ5RB49</accession>
<comment type="caution">
    <text evidence="1">The sequence shown here is derived from an EMBL/GenBank/DDBJ whole genome shotgun (WGS) entry which is preliminary data.</text>
</comment>
<name>A0ABQ5RB49_9ACTN</name>
<evidence type="ECO:0000313" key="1">
    <source>
        <dbReference type="EMBL" id="GLI03959.1"/>
    </source>
</evidence>
<sequence length="128" mass="13356">MGETLVELKTGSQVDLVTATRPPLSARSGQAFGDLQRGGDYTGIRCVDRPLWPAVPGQVEAAAALSRRRGPLRARVPPSPNLNVKTGFTIVCCDQVALGGPAGTRGGDDWGDLQAASGVDEFAHQSSQ</sequence>
<gene>
    <name evidence="1" type="ORF">Pa4123_92400</name>
</gene>
<dbReference type="RefSeq" id="WP_281906502.1">
    <property type="nucleotide sequence ID" value="NZ_BSDI01000124.1"/>
</dbReference>
<protein>
    <submittedName>
        <fullName evidence="1">Uncharacterized protein</fullName>
    </submittedName>
</protein>
<organism evidence="1 2">
    <name type="scientific">Phytohabitans aurantiacus</name>
    <dbReference type="NCBI Taxonomy" id="3016789"/>
    <lineage>
        <taxon>Bacteria</taxon>
        <taxon>Bacillati</taxon>
        <taxon>Actinomycetota</taxon>
        <taxon>Actinomycetes</taxon>
        <taxon>Micromonosporales</taxon>
        <taxon>Micromonosporaceae</taxon>
    </lineage>
</organism>
<dbReference type="Proteomes" id="UP001144280">
    <property type="component" value="Unassembled WGS sequence"/>
</dbReference>
<proteinExistence type="predicted"/>
<evidence type="ECO:0000313" key="2">
    <source>
        <dbReference type="Proteomes" id="UP001144280"/>
    </source>
</evidence>
<reference evidence="1" key="1">
    <citation type="submission" date="2022-12" db="EMBL/GenBank/DDBJ databases">
        <title>New Phytohabitans aurantiacus sp. RD004123 nov., an actinomycete isolated from soil.</title>
        <authorList>
            <person name="Triningsih D.W."/>
            <person name="Harunari E."/>
            <person name="Igarashi Y."/>
        </authorList>
    </citation>
    <scope>NUCLEOTIDE SEQUENCE</scope>
    <source>
        <strain evidence="1">RD004123</strain>
    </source>
</reference>